<dbReference type="SUPFAM" id="SSF140453">
    <property type="entry name" value="EsxAB dimer-like"/>
    <property type="match status" value="1"/>
</dbReference>
<dbReference type="InterPro" id="IPR010310">
    <property type="entry name" value="T7SS_ESAT-6-like"/>
</dbReference>
<dbReference type="Pfam" id="PF06013">
    <property type="entry name" value="WXG100"/>
    <property type="match status" value="1"/>
</dbReference>
<evidence type="ECO:0000313" key="2">
    <source>
        <dbReference type="Proteomes" id="UP000064183"/>
    </source>
</evidence>
<protein>
    <recommendedName>
        <fullName evidence="3">WXG100 family type VII secretion target</fullName>
    </recommendedName>
</protein>
<proteinExistence type="predicted"/>
<dbReference type="GeneID" id="27785976"/>
<dbReference type="InterPro" id="IPR036689">
    <property type="entry name" value="ESAT-6-like_sf"/>
</dbReference>
<dbReference type="KEGG" id="sgb:WQO_26575"/>
<gene>
    <name evidence="1" type="ORF">WQO_26575</name>
</gene>
<reference evidence="1 2" key="1">
    <citation type="journal article" date="2012" name="J. Bacteriol.">
        <title>Draft genome sequence of Streptomyces globisporus C-1027, which produces an antitumor antibiotic consisting of a nine-membered enediyne with a chromoprotein.</title>
        <authorList>
            <person name="Wang L."/>
            <person name="Wang S."/>
            <person name="He Q."/>
            <person name="Yu T."/>
            <person name="Li Q."/>
            <person name="Hong B."/>
        </authorList>
    </citation>
    <scope>NUCLEOTIDE SEQUENCE [LARGE SCALE GENOMIC DNA]</scope>
    <source>
        <strain evidence="1 2">C-1027</strain>
    </source>
</reference>
<sequence>MADQKVSDAALLKLENDLTIKFNSVQGQLKRLHATIDGLEGKWKGIGANQFNITQTEVNNRMLSLAKQLTRYQEAIKAARTISGNNEDEIRDALRGVDVVAGHNDKAKENSSSLNDF</sequence>
<dbReference type="STRING" id="1172567.WQO_26575"/>
<evidence type="ECO:0000313" key="1">
    <source>
        <dbReference type="EMBL" id="ALU96586.1"/>
    </source>
</evidence>
<dbReference type="Proteomes" id="UP000064183">
    <property type="component" value="Chromosome"/>
</dbReference>
<dbReference type="AlphaFoldDB" id="A0A0U3M8E5"/>
<organism evidence="1 2">
    <name type="scientific">Streptomyces globisporus C-1027</name>
    <dbReference type="NCBI Taxonomy" id="1172567"/>
    <lineage>
        <taxon>Bacteria</taxon>
        <taxon>Bacillati</taxon>
        <taxon>Actinomycetota</taxon>
        <taxon>Actinomycetes</taxon>
        <taxon>Kitasatosporales</taxon>
        <taxon>Streptomycetaceae</taxon>
        <taxon>Streptomyces</taxon>
    </lineage>
</organism>
<evidence type="ECO:0008006" key="3">
    <source>
        <dbReference type="Google" id="ProtNLM"/>
    </source>
</evidence>
<name>A0A0U3M8E5_STRGL</name>
<dbReference type="RefSeq" id="WP_010061854.1">
    <property type="nucleotide sequence ID" value="NZ_CP013738.1"/>
</dbReference>
<dbReference type="EMBL" id="CP013738">
    <property type="protein sequence ID" value="ALU96586.1"/>
    <property type="molecule type" value="Genomic_DNA"/>
</dbReference>
<dbReference type="Gene3D" id="1.10.287.1060">
    <property type="entry name" value="ESAT-6-like"/>
    <property type="match status" value="1"/>
</dbReference>
<accession>A0A0U3M8E5</accession>